<keyword evidence="2" id="KW-0540">Nuclease</keyword>
<dbReference type="InterPro" id="IPR005135">
    <property type="entry name" value="Endo/exonuclease/phosphatase"/>
</dbReference>
<reference evidence="2" key="1">
    <citation type="journal article" date="2021" name="PeerJ">
        <title>Extensive microbial diversity within the chicken gut microbiome revealed by metagenomics and culture.</title>
        <authorList>
            <person name="Gilroy R."/>
            <person name="Ravi A."/>
            <person name="Getino M."/>
            <person name="Pursley I."/>
            <person name="Horton D.L."/>
            <person name="Alikhan N.F."/>
            <person name="Baker D."/>
            <person name="Gharbi K."/>
            <person name="Hall N."/>
            <person name="Watson M."/>
            <person name="Adriaenssens E.M."/>
            <person name="Foster-Nyarko E."/>
            <person name="Jarju S."/>
            <person name="Secka A."/>
            <person name="Antonio M."/>
            <person name="Oren A."/>
            <person name="Chaudhuri R.R."/>
            <person name="La Ragione R."/>
            <person name="Hildebrand F."/>
            <person name="Pallen M.J."/>
        </authorList>
    </citation>
    <scope>NUCLEOTIDE SEQUENCE</scope>
    <source>
        <strain evidence="2">ChiGjej5B5-22894</strain>
    </source>
</reference>
<dbReference type="EMBL" id="DYUE01000167">
    <property type="protein sequence ID" value="HJG91524.1"/>
    <property type="molecule type" value="Genomic_DNA"/>
</dbReference>
<comment type="caution">
    <text evidence="2">The sequence shown here is derived from an EMBL/GenBank/DDBJ whole genome shotgun (WGS) entry which is preliminary data.</text>
</comment>
<keyword evidence="2" id="KW-0255">Endonuclease</keyword>
<reference evidence="2" key="2">
    <citation type="submission" date="2021-09" db="EMBL/GenBank/DDBJ databases">
        <authorList>
            <person name="Gilroy R."/>
        </authorList>
    </citation>
    <scope>NUCLEOTIDE SEQUENCE</scope>
    <source>
        <strain evidence="2">ChiGjej5B5-22894</strain>
    </source>
</reference>
<dbReference type="InterPro" id="IPR051916">
    <property type="entry name" value="GPI-anchor_lipid_remodeler"/>
</dbReference>
<organism evidence="2 3">
    <name type="scientific">Brachybacterium massiliense</name>
    <dbReference type="NCBI Taxonomy" id="1755098"/>
    <lineage>
        <taxon>Bacteria</taxon>
        <taxon>Bacillati</taxon>
        <taxon>Actinomycetota</taxon>
        <taxon>Actinomycetes</taxon>
        <taxon>Micrococcales</taxon>
        <taxon>Dermabacteraceae</taxon>
        <taxon>Brachybacterium</taxon>
    </lineage>
</organism>
<dbReference type="PANTHER" id="PTHR14859:SF15">
    <property type="entry name" value="ENDONUCLEASE_EXONUCLEASE_PHOSPHATASE DOMAIN-CONTAINING PROTEIN"/>
    <property type="match status" value="1"/>
</dbReference>
<dbReference type="SUPFAM" id="SSF56219">
    <property type="entry name" value="DNase I-like"/>
    <property type="match status" value="1"/>
</dbReference>
<proteinExistence type="predicted"/>
<sequence>MAGQAAALWRVATFNIRHGLGPDGRVDLARTAREIAALGADVIGLQEVDAMFGSRSDHEDQPARLAELLGMQSRFGAALDLPPIRAGAPRRRYGVALLTRHEILSHSFSLLPAHPHHAPPAEPRGVLRAVVRGPGDERLEVLVTHLDNAEPAHRTAQVQGIVRLCQDLAGPALLMGDMNAEPSDPELAALAATGWRDAAEAAREIGEAGAAASGVIGPSGAAGSVPAAVPESRWQRLLSAPAVPLRRLRRLRLATHPARFPVRRIDSLWVRGDIGVSALEVAGRGSSDHRGTVATVHLTR</sequence>
<gene>
    <name evidence="2" type="ORF">K8V81_07340</name>
</gene>
<dbReference type="Gene3D" id="3.60.10.10">
    <property type="entry name" value="Endonuclease/exonuclease/phosphatase"/>
    <property type="match status" value="1"/>
</dbReference>
<dbReference type="GO" id="GO:0016020">
    <property type="term" value="C:membrane"/>
    <property type="evidence" value="ECO:0007669"/>
    <property type="project" value="GOC"/>
</dbReference>
<keyword evidence="2" id="KW-0378">Hydrolase</keyword>
<protein>
    <submittedName>
        <fullName evidence="2">Endonuclease/exonuclease/phosphatase family protein</fullName>
    </submittedName>
</protein>
<dbReference type="Proteomes" id="UP000742460">
    <property type="component" value="Unassembled WGS sequence"/>
</dbReference>
<dbReference type="GO" id="GO:0004519">
    <property type="term" value="F:endonuclease activity"/>
    <property type="evidence" value="ECO:0007669"/>
    <property type="project" value="UniProtKB-KW"/>
</dbReference>
<evidence type="ECO:0000313" key="2">
    <source>
        <dbReference type="EMBL" id="HJG91524.1"/>
    </source>
</evidence>
<dbReference type="AlphaFoldDB" id="A0A921SXF8"/>
<evidence type="ECO:0000259" key="1">
    <source>
        <dbReference type="Pfam" id="PF03372"/>
    </source>
</evidence>
<feature type="domain" description="Endonuclease/exonuclease/phosphatase" evidence="1">
    <location>
        <begin position="12"/>
        <end position="289"/>
    </location>
</feature>
<dbReference type="InterPro" id="IPR036691">
    <property type="entry name" value="Endo/exonu/phosph_ase_sf"/>
</dbReference>
<dbReference type="GO" id="GO:0006506">
    <property type="term" value="P:GPI anchor biosynthetic process"/>
    <property type="evidence" value="ECO:0007669"/>
    <property type="project" value="TreeGrafter"/>
</dbReference>
<dbReference type="Pfam" id="PF03372">
    <property type="entry name" value="Exo_endo_phos"/>
    <property type="match status" value="1"/>
</dbReference>
<name>A0A921SXF8_9MICO</name>
<evidence type="ECO:0000313" key="3">
    <source>
        <dbReference type="Proteomes" id="UP000742460"/>
    </source>
</evidence>
<dbReference type="PANTHER" id="PTHR14859">
    <property type="entry name" value="CALCOFLUOR WHITE HYPERSENSITIVE PROTEIN PRECURSOR"/>
    <property type="match status" value="1"/>
</dbReference>
<accession>A0A921SXF8</accession>